<dbReference type="InterPro" id="IPR035965">
    <property type="entry name" value="PAS-like_dom_sf"/>
</dbReference>
<dbReference type="Pfam" id="PF13596">
    <property type="entry name" value="PAS_10"/>
    <property type="match status" value="1"/>
</dbReference>
<dbReference type="SUPFAM" id="SSF47384">
    <property type="entry name" value="Homodimeric domain of signal transducing histidine kinase"/>
    <property type="match status" value="1"/>
</dbReference>
<feature type="domain" description="PAS" evidence="11">
    <location>
        <begin position="627"/>
        <end position="697"/>
    </location>
</feature>
<dbReference type="SUPFAM" id="SSF53335">
    <property type="entry name" value="S-adenosyl-L-methionine-dependent methyltransferases"/>
    <property type="match status" value="1"/>
</dbReference>
<dbReference type="SMART" id="SM00387">
    <property type="entry name" value="HATPase_c"/>
    <property type="match status" value="1"/>
</dbReference>
<keyword evidence="7" id="KW-0175">Coiled coil</keyword>
<feature type="domain" description="Histidine kinase" evidence="9">
    <location>
        <begin position="1161"/>
        <end position="1377"/>
    </location>
</feature>
<dbReference type="Gene3D" id="1.10.287.130">
    <property type="match status" value="1"/>
</dbReference>
<evidence type="ECO:0000256" key="2">
    <source>
        <dbReference type="ARBA" id="ARBA00001541"/>
    </source>
</evidence>
<feature type="modified residue" description="4-aspartylphosphate" evidence="6">
    <location>
        <position position="1459"/>
    </location>
</feature>
<keyword evidence="5" id="KW-0949">S-adenosyl-L-methionine</keyword>
<evidence type="ECO:0000256" key="7">
    <source>
        <dbReference type="SAM" id="Coils"/>
    </source>
</evidence>
<dbReference type="SMART" id="SM00086">
    <property type="entry name" value="PAC"/>
    <property type="match status" value="4"/>
</dbReference>
<feature type="domain" description="CheR-type methyltransferase" evidence="13">
    <location>
        <begin position="14"/>
        <end position="252"/>
    </location>
</feature>
<dbReference type="PROSITE" id="PS50110">
    <property type="entry name" value="RESPONSE_REGULATORY"/>
    <property type="match status" value="1"/>
</dbReference>
<dbReference type="Pfam" id="PF02518">
    <property type="entry name" value="HATPase_c"/>
    <property type="match status" value="1"/>
</dbReference>
<dbReference type="CDD" id="cd00082">
    <property type="entry name" value="HisKA"/>
    <property type="match status" value="1"/>
</dbReference>
<evidence type="ECO:0000256" key="4">
    <source>
        <dbReference type="ARBA" id="ARBA00022679"/>
    </source>
</evidence>
<dbReference type="PRINTS" id="PR00996">
    <property type="entry name" value="CHERMTFRASE"/>
</dbReference>
<keyword evidence="3" id="KW-0489">Methyltransferase</keyword>
<feature type="coiled-coil region" evidence="7">
    <location>
        <begin position="1134"/>
        <end position="1161"/>
    </location>
</feature>
<evidence type="ECO:0000259" key="13">
    <source>
        <dbReference type="PROSITE" id="PS50123"/>
    </source>
</evidence>
<dbReference type="InterPro" id="IPR003661">
    <property type="entry name" value="HisK_dim/P_dom"/>
</dbReference>
<keyword evidence="6" id="KW-0597">Phosphoprotein</keyword>
<feature type="region of interest" description="Disordered" evidence="8">
    <location>
        <begin position="1525"/>
        <end position="1545"/>
    </location>
</feature>
<dbReference type="CDD" id="cd00130">
    <property type="entry name" value="PAS"/>
    <property type="match status" value="4"/>
</dbReference>
<dbReference type="InterPro" id="IPR000014">
    <property type="entry name" value="PAS"/>
</dbReference>
<dbReference type="InterPro" id="IPR036804">
    <property type="entry name" value="CheR_N_sf"/>
</dbReference>
<dbReference type="EMBL" id="BAABGA010000048">
    <property type="protein sequence ID" value="GAA4459511.1"/>
    <property type="molecule type" value="Genomic_DNA"/>
</dbReference>
<evidence type="ECO:0000259" key="10">
    <source>
        <dbReference type="PROSITE" id="PS50110"/>
    </source>
</evidence>
<dbReference type="InterPro" id="IPR050903">
    <property type="entry name" value="Bact_Chemotaxis_MeTrfase"/>
</dbReference>
<dbReference type="InterPro" id="IPR001789">
    <property type="entry name" value="Sig_transdc_resp-reg_receiver"/>
</dbReference>
<dbReference type="InterPro" id="IPR013655">
    <property type="entry name" value="PAS_fold_3"/>
</dbReference>
<dbReference type="PROSITE" id="PS50123">
    <property type="entry name" value="CHER"/>
    <property type="match status" value="1"/>
</dbReference>
<dbReference type="Gene3D" id="3.40.50.150">
    <property type="entry name" value="Vaccinia Virus protein VP39"/>
    <property type="match status" value="1"/>
</dbReference>
<dbReference type="PANTHER" id="PTHR24422">
    <property type="entry name" value="CHEMOTAXIS PROTEIN METHYLTRANSFERASE"/>
    <property type="match status" value="1"/>
</dbReference>
<dbReference type="InterPro" id="IPR022642">
    <property type="entry name" value="CheR_C"/>
</dbReference>
<dbReference type="Pfam" id="PF00072">
    <property type="entry name" value="Response_reg"/>
    <property type="match status" value="1"/>
</dbReference>
<feature type="domain" description="PAC" evidence="12">
    <location>
        <begin position="957"/>
        <end position="1009"/>
    </location>
</feature>
<dbReference type="InterPro" id="IPR029063">
    <property type="entry name" value="SAM-dependent_MTases_sf"/>
</dbReference>
<feature type="domain" description="Response regulatory" evidence="10">
    <location>
        <begin position="1405"/>
        <end position="1524"/>
    </location>
</feature>
<dbReference type="InterPro" id="IPR036890">
    <property type="entry name" value="HATPase_C_sf"/>
</dbReference>
<evidence type="ECO:0000256" key="3">
    <source>
        <dbReference type="ARBA" id="ARBA00022603"/>
    </source>
</evidence>
<evidence type="ECO:0000256" key="6">
    <source>
        <dbReference type="PROSITE-ProRule" id="PRU00169"/>
    </source>
</evidence>
<dbReference type="InterPro" id="IPR022641">
    <property type="entry name" value="CheR_N"/>
</dbReference>
<dbReference type="SMART" id="SM00448">
    <property type="entry name" value="REC"/>
    <property type="match status" value="1"/>
</dbReference>
<dbReference type="Pfam" id="PF03705">
    <property type="entry name" value="CheR_N"/>
    <property type="match status" value="1"/>
</dbReference>
<dbReference type="InterPro" id="IPR000700">
    <property type="entry name" value="PAS-assoc_C"/>
</dbReference>
<evidence type="ECO:0000313" key="15">
    <source>
        <dbReference type="Proteomes" id="UP001500840"/>
    </source>
</evidence>
<feature type="domain" description="PAS" evidence="11">
    <location>
        <begin position="884"/>
        <end position="954"/>
    </location>
</feature>
<keyword evidence="15" id="KW-1185">Reference proteome</keyword>
<reference evidence="15" key="1">
    <citation type="journal article" date="2019" name="Int. J. Syst. Evol. Microbiol.">
        <title>The Global Catalogue of Microorganisms (GCM) 10K type strain sequencing project: providing services to taxonomists for standard genome sequencing and annotation.</title>
        <authorList>
            <consortium name="The Broad Institute Genomics Platform"/>
            <consortium name="The Broad Institute Genome Sequencing Center for Infectious Disease"/>
            <person name="Wu L."/>
            <person name="Ma J."/>
        </authorList>
    </citation>
    <scope>NUCLEOTIDE SEQUENCE [LARGE SCALE GENOMIC DNA]</scope>
    <source>
        <strain evidence="15">JCM 17759</strain>
    </source>
</reference>
<dbReference type="SMART" id="SM00091">
    <property type="entry name" value="PAS"/>
    <property type="match status" value="5"/>
</dbReference>
<dbReference type="CDD" id="cd16922">
    <property type="entry name" value="HATPase_EvgS-ArcB-TorS-like"/>
    <property type="match status" value="1"/>
</dbReference>
<keyword evidence="4" id="KW-0808">Transferase</keyword>
<comment type="catalytic activity">
    <reaction evidence="1">
        <text>ATP + protein L-histidine = ADP + protein N-phospho-L-histidine.</text>
        <dbReference type="EC" id="2.7.13.3"/>
    </reaction>
</comment>
<feature type="domain" description="PAC" evidence="12">
    <location>
        <begin position="1088"/>
        <end position="1143"/>
    </location>
</feature>
<dbReference type="SMART" id="SM00138">
    <property type="entry name" value="MeTrc"/>
    <property type="match status" value="1"/>
</dbReference>
<dbReference type="InterPro" id="IPR003594">
    <property type="entry name" value="HATPase_dom"/>
</dbReference>
<dbReference type="InterPro" id="IPR011006">
    <property type="entry name" value="CheY-like_superfamily"/>
</dbReference>
<dbReference type="SUPFAM" id="SSF47757">
    <property type="entry name" value="Chemotaxis receptor methyltransferase CheR, N-terminal domain"/>
    <property type="match status" value="1"/>
</dbReference>
<evidence type="ECO:0000259" key="11">
    <source>
        <dbReference type="PROSITE" id="PS50112"/>
    </source>
</evidence>
<proteinExistence type="predicted"/>
<dbReference type="InterPro" id="IPR001610">
    <property type="entry name" value="PAC"/>
</dbReference>
<dbReference type="PANTHER" id="PTHR24422:SF27">
    <property type="entry name" value="PROTEIN-GLUTAMATE O-METHYLTRANSFERASE"/>
    <property type="match status" value="1"/>
</dbReference>
<dbReference type="SUPFAM" id="SSF55785">
    <property type="entry name" value="PYP-like sensor domain (PAS domain)"/>
    <property type="match status" value="4"/>
</dbReference>
<protein>
    <submittedName>
        <fullName evidence="14">PAS domain S-box protein</fullName>
    </submittedName>
</protein>
<evidence type="ECO:0000313" key="14">
    <source>
        <dbReference type="EMBL" id="GAA4459511.1"/>
    </source>
</evidence>
<evidence type="ECO:0000259" key="12">
    <source>
        <dbReference type="PROSITE" id="PS50113"/>
    </source>
</evidence>
<dbReference type="Pfam" id="PF13426">
    <property type="entry name" value="PAS_9"/>
    <property type="match status" value="1"/>
</dbReference>
<evidence type="ECO:0000256" key="1">
    <source>
        <dbReference type="ARBA" id="ARBA00000085"/>
    </source>
</evidence>
<feature type="domain" description="PAC" evidence="12">
    <location>
        <begin position="700"/>
        <end position="752"/>
    </location>
</feature>
<comment type="catalytic activity">
    <reaction evidence="2">
        <text>L-glutamyl-[protein] + S-adenosyl-L-methionine = [protein]-L-glutamate 5-O-methyl ester + S-adenosyl-L-homocysteine</text>
        <dbReference type="Rhea" id="RHEA:24452"/>
        <dbReference type="Rhea" id="RHEA-COMP:10208"/>
        <dbReference type="Rhea" id="RHEA-COMP:10311"/>
        <dbReference type="ChEBI" id="CHEBI:29973"/>
        <dbReference type="ChEBI" id="CHEBI:57856"/>
        <dbReference type="ChEBI" id="CHEBI:59789"/>
        <dbReference type="ChEBI" id="CHEBI:82795"/>
        <dbReference type="EC" id="2.1.1.80"/>
    </reaction>
</comment>
<gene>
    <name evidence="14" type="ORF">GCM10023156_39170</name>
</gene>
<dbReference type="Gene3D" id="1.10.155.10">
    <property type="entry name" value="Chemotaxis receptor methyltransferase CheR, N-terminal domain"/>
    <property type="match status" value="1"/>
</dbReference>
<dbReference type="InterPro" id="IPR005467">
    <property type="entry name" value="His_kinase_dom"/>
</dbReference>
<dbReference type="PROSITE" id="PS50113">
    <property type="entry name" value="PAC"/>
    <property type="match status" value="3"/>
</dbReference>
<dbReference type="SUPFAM" id="SSF55874">
    <property type="entry name" value="ATPase domain of HSP90 chaperone/DNA topoisomerase II/histidine kinase"/>
    <property type="match status" value="1"/>
</dbReference>
<dbReference type="Gene3D" id="3.30.450.20">
    <property type="entry name" value="PAS domain"/>
    <property type="match status" value="5"/>
</dbReference>
<feature type="coiled-coil region" evidence="7">
    <location>
        <begin position="448"/>
        <end position="521"/>
    </location>
</feature>
<dbReference type="Pfam" id="PF08447">
    <property type="entry name" value="PAS_3"/>
    <property type="match status" value="3"/>
</dbReference>
<dbReference type="PROSITE" id="PS50109">
    <property type="entry name" value="HIS_KIN"/>
    <property type="match status" value="1"/>
</dbReference>
<dbReference type="NCBIfam" id="TIGR00229">
    <property type="entry name" value="sensory_box"/>
    <property type="match status" value="4"/>
</dbReference>
<evidence type="ECO:0000256" key="8">
    <source>
        <dbReference type="SAM" id="MobiDB-lite"/>
    </source>
</evidence>
<dbReference type="PROSITE" id="PS50112">
    <property type="entry name" value="PAS"/>
    <property type="match status" value="3"/>
</dbReference>
<dbReference type="Pfam" id="PF00512">
    <property type="entry name" value="HisKA"/>
    <property type="match status" value="1"/>
</dbReference>
<dbReference type="Proteomes" id="UP001500840">
    <property type="component" value="Unassembled WGS sequence"/>
</dbReference>
<sequence length="1545" mass="174458">MSDLNRKIIIAIPKITAVIEKHTQNDFRHYKTTTLTRRIRRRILVLKLSSVDDYIELLQSSREEVFRLFRDLLISVTAFFRDANAFESLARDVLKPLVHRHQGEVPLRIWIPGCATGQEAYSIAILIAEILEQCDKEISVQIFATDLDERALSVARSGSYPIGIQDEITEQRLQRFFSKRGNRYFVTKKIRDMILFSAHNLISDPPFTKVDLISCRNLLIYLGAHLQKKLIPLFHYSLQPGGYLFLGPAETLSVNRELFRTLHTKHRLYQRRVTTLDRPKTLEPLVMNLNRFGTHADAGNSELDLFRYSQQIILSEFAPQWIVCDDEGQIHSLSSDPAPFLKITGGNFKNNIITMAHENLRTGLRAAFSESKEHRRRALSEGMSIPVEGGIQRVHITVQPVPEMGSDQNLHLVVFHRIGSPLHATINDDSVKTGGGGGLVDSTAGQVIEQLELELLRTRDALERTVQELEASNEELKSSNEELLSMNEEMQSANEELEASKEELQTSNENLVRSNNDIQNLLRSTRIATIFLDNQLCIRSFTPAVKKIYDLRESDVGRKLTKFASEVEGMPPLPDPRTLSDDDELEDMIGQIAGRTYIRRVTAYRGSDGEHDGIVVTFSDVTELSDSQELFKTLVDVAAQIVWTTDAEGRVVEDSPSWRAFTGQSYEQWVGNGWVNVVHPDDREGIGQAWKVCVDNGKSLDHEFRLRHHSGVYRWTQVRAAPIRNRDGSIRRWVGMNIDIHDRIMAETNLRRSEELVRTIAENSTNALIMMDEKGYLTYCNQACLEMTGFDEDEIRSKPLHDLIHHHYPDGRPYPMAECPIDRALPEDFSVRAHEDLFFRKDGTSFPVMCAASPIFRHGVPVSTVIEVRDISHPKMVEAELRESEVRFREMTNAAPAMIWVTDENHYCTFLSQSWYDFTGQSEEEGHGLGWTTAVHPDDQEAAKKQFLNAADQRAEYEIDFRLRQKDGSYRWVIDAGKPRFDKDGNFAGYVGSVIDTHDRHEAVRKISISEERLRNAAEAAGFGMLHADLVAGTVGYSDEFKRLIGLPDDAEQYVLDHKIPDWVHPDDREICFRFFKRLLRLPEGVSDTVEHRVLRSDGEVRWVRIHARPIYTGEGEKTRATQLIGTLIDITQQREFEASLREAREQAEAANESKSAFLANMSHEIRTPMTAILGYTDLIAEKVHDDEALMWVRTIRRNGDFLLDIINDILDLSKIEAGKLDIAQETFSLARLIEDVRVIMDVRASERGIQLSVEYQTPLPAWVLSDGKRLKQILINLVGNAIKFTPEGAVTLQVSFASRQLRFDIIDTGVGISDKQLANLFQPFSQGDGNVNREFGGTGLGLAISQRLAQMLGGEITVESALGRGSKFTVIVAVAEVADSGVVSPNATDLALRNSQKSVTVNAEILIVDDRRDIRFLSKTFLTQAGANVSEAEDGQLAIDMVKRSINEGQVYHLILLDMQMPRLDGYQTAQRLRQLGYHGPIIALTADAMQGDMNRCIEAGCNDYLSKPIDKTGMLEKIEQHLQNGAGGMVPDSTKSHWQPSGK</sequence>
<dbReference type="Gene3D" id="3.30.565.10">
    <property type="entry name" value="Histidine kinase-like ATPase, C-terminal domain"/>
    <property type="match status" value="1"/>
</dbReference>
<dbReference type="Pfam" id="PF01739">
    <property type="entry name" value="CheR"/>
    <property type="match status" value="1"/>
</dbReference>
<dbReference type="RefSeq" id="WP_345324742.1">
    <property type="nucleotide sequence ID" value="NZ_BAABGA010000048.1"/>
</dbReference>
<dbReference type="SMART" id="SM00388">
    <property type="entry name" value="HisKA"/>
    <property type="match status" value="1"/>
</dbReference>
<evidence type="ECO:0000256" key="5">
    <source>
        <dbReference type="ARBA" id="ARBA00022691"/>
    </source>
</evidence>
<accession>A0ABP8N4T8</accession>
<name>A0ABP8N4T8_9BACT</name>
<dbReference type="Gene3D" id="3.40.50.2300">
    <property type="match status" value="1"/>
</dbReference>
<evidence type="ECO:0000259" key="9">
    <source>
        <dbReference type="PROSITE" id="PS50109"/>
    </source>
</evidence>
<comment type="caution">
    <text evidence="14">The sequence shown here is derived from an EMBL/GenBank/DDBJ whole genome shotgun (WGS) entry which is preliminary data.</text>
</comment>
<feature type="domain" description="PAS" evidence="11">
    <location>
        <begin position="753"/>
        <end position="828"/>
    </location>
</feature>
<dbReference type="CDD" id="cd17546">
    <property type="entry name" value="REC_hyHK_CKI1_RcsC-like"/>
    <property type="match status" value="1"/>
</dbReference>
<dbReference type="Gene3D" id="2.10.70.100">
    <property type="match status" value="1"/>
</dbReference>
<dbReference type="InterPro" id="IPR036097">
    <property type="entry name" value="HisK_dim/P_sf"/>
</dbReference>
<dbReference type="InterPro" id="IPR000780">
    <property type="entry name" value="CheR_MeTrfase"/>
</dbReference>
<organism evidence="14 15">
    <name type="scientific">Novipirellula rosea</name>
    <dbReference type="NCBI Taxonomy" id="1031540"/>
    <lineage>
        <taxon>Bacteria</taxon>
        <taxon>Pseudomonadati</taxon>
        <taxon>Planctomycetota</taxon>
        <taxon>Planctomycetia</taxon>
        <taxon>Pirellulales</taxon>
        <taxon>Pirellulaceae</taxon>
        <taxon>Novipirellula</taxon>
    </lineage>
</organism>
<dbReference type="SUPFAM" id="SSF52172">
    <property type="entry name" value="CheY-like"/>
    <property type="match status" value="1"/>
</dbReference>